<dbReference type="InterPro" id="IPR013216">
    <property type="entry name" value="Methyltransf_11"/>
</dbReference>
<feature type="domain" description="Methyltransferase type 11" evidence="1">
    <location>
        <begin position="45"/>
        <end position="133"/>
    </location>
</feature>
<name>A0A3B0ZUT0_9ZZZZ</name>
<dbReference type="AlphaFoldDB" id="A0A3B0ZUT0"/>
<dbReference type="PANTHER" id="PTHR43591">
    <property type="entry name" value="METHYLTRANSFERASE"/>
    <property type="match status" value="1"/>
</dbReference>
<reference evidence="2" key="1">
    <citation type="submission" date="2018-06" db="EMBL/GenBank/DDBJ databases">
        <authorList>
            <person name="Zhirakovskaya E."/>
        </authorList>
    </citation>
    <scope>NUCLEOTIDE SEQUENCE</scope>
</reference>
<accession>A0A3B0ZUT0</accession>
<organism evidence="2">
    <name type="scientific">hydrothermal vent metagenome</name>
    <dbReference type="NCBI Taxonomy" id="652676"/>
    <lineage>
        <taxon>unclassified sequences</taxon>
        <taxon>metagenomes</taxon>
        <taxon>ecological metagenomes</taxon>
    </lineage>
</organism>
<keyword evidence="2" id="KW-0808">Transferase</keyword>
<dbReference type="Pfam" id="PF08241">
    <property type="entry name" value="Methyltransf_11"/>
    <property type="match status" value="1"/>
</dbReference>
<evidence type="ECO:0000259" key="1">
    <source>
        <dbReference type="Pfam" id="PF08241"/>
    </source>
</evidence>
<keyword evidence="2" id="KW-0489">Methyltransferase</keyword>
<dbReference type="GO" id="GO:0032259">
    <property type="term" value="P:methylation"/>
    <property type="evidence" value="ECO:0007669"/>
    <property type="project" value="UniProtKB-KW"/>
</dbReference>
<proteinExistence type="predicted"/>
<dbReference type="InterPro" id="IPR029063">
    <property type="entry name" value="SAM-dependent_MTases_sf"/>
</dbReference>
<dbReference type="EMBL" id="UOFP01000045">
    <property type="protein sequence ID" value="VAW84406.1"/>
    <property type="molecule type" value="Genomic_DNA"/>
</dbReference>
<gene>
    <name evidence="2" type="ORF">MNBD_GAMMA18-988</name>
</gene>
<protein>
    <submittedName>
        <fullName evidence="2">Probable phosphatidylethanolamine N-methyltransferase</fullName>
    </submittedName>
</protein>
<dbReference type="Gene3D" id="3.40.50.150">
    <property type="entry name" value="Vaccinia Virus protein VP39"/>
    <property type="match status" value="1"/>
</dbReference>
<sequence>MGLQQSYTLLAPLYDFLVARASKTARQRSLQRLTIKPEQNILISGIGSGLDIPLLPSGPYYHGIDLTRAMLKRAQRYSRDDIQLYQGDVMQLPFPAQQFDHVVMHLILAVVPEPSQALKEAERVLKPGGTIIILDKFLTPDRPAPLRRLLSPITGTIATRLDVVFEALLPHCPSLQVIDNQPALLGGWFRMITLKKAQNKPDSITQT</sequence>
<dbReference type="GO" id="GO:0008757">
    <property type="term" value="F:S-adenosylmethionine-dependent methyltransferase activity"/>
    <property type="evidence" value="ECO:0007669"/>
    <property type="project" value="InterPro"/>
</dbReference>
<evidence type="ECO:0000313" key="2">
    <source>
        <dbReference type="EMBL" id="VAW84406.1"/>
    </source>
</evidence>
<dbReference type="CDD" id="cd02440">
    <property type="entry name" value="AdoMet_MTases"/>
    <property type="match status" value="1"/>
</dbReference>
<dbReference type="SUPFAM" id="SSF53335">
    <property type="entry name" value="S-adenosyl-L-methionine-dependent methyltransferases"/>
    <property type="match status" value="1"/>
</dbReference>